<dbReference type="AlphaFoldDB" id="A0A229NYG4"/>
<keyword evidence="4" id="KW-1185">Reference proteome</keyword>
<evidence type="ECO:0000313" key="3">
    <source>
        <dbReference type="EMBL" id="OXM14679.1"/>
    </source>
</evidence>
<dbReference type="InterPro" id="IPR043129">
    <property type="entry name" value="ATPase_NBD"/>
</dbReference>
<protein>
    <submittedName>
        <fullName evidence="3">ATPase</fullName>
    </submittedName>
</protein>
<dbReference type="EMBL" id="NMUQ01000002">
    <property type="protein sequence ID" value="OXM14679.1"/>
    <property type="molecule type" value="Genomic_DNA"/>
</dbReference>
<proteinExistence type="predicted"/>
<organism evidence="3 4">
    <name type="scientific">Paenibacillus herberti</name>
    <dbReference type="NCBI Taxonomy" id="1619309"/>
    <lineage>
        <taxon>Bacteria</taxon>
        <taxon>Bacillati</taxon>
        <taxon>Bacillota</taxon>
        <taxon>Bacilli</taxon>
        <taxon>Bacillales</taxon>
        <taxon>Paenibacillaceae</taxon>
        <taxon>Paenibacillus</taxon>
    </lineage>
</organism>
<accession>A0A229NYG4</accession>
<dbReference type="Proteomes" id="UP000215145">
    <property type="component" value="Unassembled WGS sequence"/>
</dbReference>
<evidence type="ECO:0000313" key="4">
    <source>
        <dbReference type="Proteomes" id="UP000215145"/>
    </source>
</evidence>
<dbReference type="PANTHER" id="PTHR43190:SF3">
    <property type="entry name" value="N-ACETYL-D-GLUCOSAMINE KINASE"/>
    <property type="match status" value="1"/>
</dbReference>
<feature type="compositionally biased region" description="Low complexity" evidence="1">
    <location>
        <begin position="338"/>
        <end position="358"/>
    </location>
</feature>
<dbReference type="RefSeq" id="WP_089525495.1">
    <property type="nucleotide sequence ID" value="NZ_NMUQ01000002.1"/>
</dbReference>
<comment type="caution">
    <text evidence="3">The sequence shown here is derived from an EMBL/GenBank/DDBJ whole genome shotgun (WGS) entry which is preliminary data.</text>
</comment>
<name>A0A229NYG4_9BACL</name>
<dbReference type="CDD" id="cd24007">
    <property type="entry name" value="ASKHA_NBD_eukNAGK-like"/>
    <property type="match status" value="1"/>
</dbReference>
<reference evidence="3 4" key="1">
    <citation type="submission" date="2017-07" db="EMBL/GenBank/DDBJ databases">
        <title>Paenibacillus herberti R33 genome sequencing and assembly.</title>
        <authorList>
            <person name="Su W."/>
        </authorList>
    </citation>
    <scope>NUCLEOTIDE SEQUENCE [LARGE SCALE GENOMIC DNA]</scope>
    <source>
        <strain evidence="3 4">R33</strain>
    </source>
</reference>
<dbReference type="InterPro" id="IPR052519">
    <property type="entry name" value="Euk-type_GlcNAc_Kinase"/>
</dbReference>
<dbReference type="InterPro" id="IPR002731">
    <property type="entry name" value="ATPase_BadF"/>
</dbReference>
<feature type="domain" description="ATPase BadF/BadG/BcrA/BcrD type" evidence="2">
    <location>
        <begin position="5"/>
        <end position="299"/>
    </location>
</feature>
<dbReference type="Gene3D" id="3.30.420.40">
    <property type="match status" value="2"/>
</dbReference>
<dbReference type="SUPFAM" id="SSF53067">
    <property type="entry name" value="Actin-like ATPase domain"/>
    <property type="match status" value="2"/>
</dbReference>
<evidence type="ECO:0000259" key="2">
    <source>
        <dbReference type="Pfam" id="PF01869"/>
    </source>
</evidence>
<evidence type="ECO:0000256" key="1">
    <source>
        <dbReference type="SAM" id="MobiDB-lite"/>
    </source>
</evidence>
<dbReference type="PANTHER" id="PTHR43190">
    <property type="entry name" value="N-ACETYL-D-GLUCOSAMINE KINASE"/>
    <property type="match status" value="1"/>
</dbReference>
<feature type="region of interest" description="Disordered" evidence="1">
    <location>
        <begin position="338"/>
        <end position="366"/>
    </location>
</feature>
<sequence length="366" mass="36951">MTYILGLDGGGTRTTICVADESGLELQRFEAGPLNINGQREGAAEQTLAAVAHELERRGVPLVGCISLCIGAAGISNPQARNRLAAALELHGFRGILTLAGDHETALWGALEGQPGIVLIAGTGSICYGRGVSGETHRAGGFGHLIDDEGSGYSIGRAMLSAIVRAADGRSSGPTALAAPVLGLLELNGLPDLVRWVYDPARVKKDIAGLAPLLSAACEAGDAAALAIAEHNAAALAELAEEVAVRLDLADGQLAPLGSVLLRCAPLRAAFAARLAQRLPRLRLTGAHRDAAHGAVLLAQRELAAAPSTAASTAPSTAAFSTAALALGGAPQLAAPQLAAPQLAAPPARPAASTAPSLRDGEEPPC</sequence>
<gene>
    <name evidence="3" type="ORF">CGZ75_17370</name>
</gene>
<dbReference type="Pfam" id="PF01869">
    <property type="entry name" value="BcrAD_BadFG"/>
    <property type="match status" value="1"/>
</dbReference>